<reference evidence="1 2" key="1">
    <citation type="submission" date="2017-02" db="EMBL/GenBank/DDBJ databases">
        <authorList>
            <person name="Peterson S.W."/>
        </authorList>
    </citation>
    <scope>NUCLEOTIDE SEQUENCE [LARGE SCALE GENOMIC DNA]</scope>
    <source>
        <strain evidence="1 2">ATCC 700028</strain>
    </source>
</reference>
<dbReference type="RefSeq" id="WP_078694647.1">
    <property type="nucleotide sequence ID" value="NZ_FUWX01000019.1"/>
</dbReference>
<name>A0A1T4Q6Y6_9FUSO</name>
<dbReference type="AlphaFoldDB" id="A0A1T4Q6Y6"/>
<gene>
    <name evidence="1" type="ORF">SAMN02745174_02202</name>
</gene>
<protein>
    <submittedName>
        <fullName evidence="1">Uncharacterized protein</fullName>
    </submittedName>
</protein>
<organism evidence="1 2">
    <name type="scientific">Cetobacterium ceti</name>
    <dbReference type="NCBI Taxonomy" id="180163"/>
    <lineage>
        <taxon>Bacteria</taxon>
        <taxon>Fusobacteriati</taxon>
        <taxon>Fusobacteriota</taxon>
        <taxon>Fusobacteriia</taxon>
        <taxon>Fusobacteriales</taxon>
        <taxon>Fusobacteriaceae</taxon>
        <taxon>Cetobacterium</taxon>
    </lineage>
</organism>
<accession>A0A1T4Q6Y6</accession>
<keyword evidence="2" id="KW-1185">Reference proteome</keyword>
<sequence length="93" mass="11408">MEQLLRKLTNKKLKIIEFERKELEIKYTVYIFKENEKYVIEELGETEDGGKTQAILKCPTKEDLLRDLKEYLKIIKKNHIEYNYFLEKRPRRV</sequence>
<dbReference type="Proteomes" id="UP000191153">
    <property type="component" value="Unassembled WGS sequence"/>
</dbReference>
<evidence type="ECO:0000313" key="1">
    <source>
        <dbReference type="EMBL" id="SJZ99466.1"/>
    </source>
</evidence>
<dbReference type="EMBL" id="FUWX01000019">
    <property type="protein sequence ID" value="SJZ99466.1"/>
    <property type="molecule type" value="Genomic_DNA"/>
</dbReference>
<proteinExistence type="predicted"/>
<evidence type="ECO:0000313" key="2">
    <source>
        <dbReference type="Proteomes" id="UP000191153"/>
    </source>
</evidence>